<sequence length="790" mass="89106">MASSQVEIASSSPFGCVLRDHNRREPPCRDSNAQAAFHNNLKVFVRDHVRPSISIIPSDENSHPPPAAFYCWIPQQQGIRHRRRSLSFRTNREEKSKDMSGRESGIMDQWVTRQAQETVSTTERHTHEAQLLSPSQFPPDHSPSQSSNSPDVPNLGASSLVQMWEARVSRSDSLNSLAVSRTNSGFSYTEIAEEPSSRPSEVCEPAGERYDTHTNNGDSYPDWESERTAPSDQPLSSQGQDSDAGENERVRVADIIRRLTSGKHRAQNSLMCCSDDNDHEQPVVTSPRLRGRQAYINLLTQMEHDRQRELGRVADCQAVSRFPHRGRIQSMLRLRFLHQGMTVHDQLRPLSRGSELGPSQGSGIMLLRERFSTGVEHGSVTAQSCVPNSRSPPNNTLAFENSPTSNQISEDIHRQEVSTSEPQSTTSAEQLMSYATEYVQEDAGPSSDTWQGPSFEVGSLDSEEQETADRMTTLNNWDMNINAEEEEVGELNLFGTHYDWFSEISRPRRYWEDLRQAWYQEMLESNSDNEEIRQLLERRRVSTFLASDFRERMDQLMTSHLQQQLHPEGSQREVQSKEERGRQGISVVHQSRNTSDHFNEDTSSLQLPSPSLFRSGGHFQDQEVSDDSDQVPSSSLQLRPSLSPSASPSAPQFYYQGSPQSSSITSRPSIEMDLIYDLRGQMKQLHHEMAELRKSINCCMNMQVKLQQFMKQKVSAASHSVGRQGKKSLNSAPRKGNCCLCYEKKIDSLLYRCGHMCTCLKCAHELQSSTGKCPICQASIVDVVQAYADA</sequence>
<feature type="region of interest" description="Disordered" evidence="2">
    <location>
        <begin position="189"/>
        <end position="248"/>
    </location>
</feature>
<feature type="compositionally biased region" description="Basic and acidic residues" evidence="2">
    <location>
        <begin position="90"/>
        <end position="101"/>
    </location>
</feature>
<evidence type="ECO:0000259" key="3">
    <source>
        <dbReference type="PROSITE" id="PS50089"/>
    </source>
</evidence>
<evidence type="ECO:0000256" key="2">
    <source>
        <dbReference type="SAM" id="MobiDB-lite"/>
    </source>
</evidence>
<feature type="region of interest" description="Disordered" evidence="2">
    <location>
        <begin position="382"/>
        <end position="428"/>
    </location>
</feature>
<feature type="region of interest" description="Disordered" evidence="2">
    <location>
        <begin position="561"/>
        <end position="666"/>
    </location>
</feature>
<dbReference type="EMBL" id="CP126648">
    <property type="protein sequence ID" value="WJZ81307.1"/>
    <property type="molecule type" value="Genomic_DNA"/>
</dbReference>
<gene>
    <name evidence="4" type="ORF">VitviT2T_001156</name>
</gene>
<feature type="compositionally biased region" description="Polar residues" evidence="2">
    <location>
        <begin position="382"/>
        <end position="409"/>
    </location>
</feature>
<feature type="region of interest" description="Disordered" evidence="2">
    <location>
        <begin position="440"/>
        <end position="468"/>
    </location>
</feature>
<dbReference type="PROSITE" id="PS50089">
    <property type="entry name" value="ZF_RING_2"/>
    <property type="match status" value="1"/>
</dbReference>
<feature type="compositionally biased region" description="Basic and acidic residues" evidence="2">
    <location>
        <begin position="569"/>
        <end position="582"/>
    </location>
</feature>
<dbReference type="Proteomes" id="UP001227230">
    <property type="component" value="Chromosome 1"/>
</dbReference>
<organism evidence="4 5">
    <name type="scientific">Vitis vinifera</name>
    <name type="common">Grape</name>
    <dbReference type="NCBI Taxonomy" id="29760"/>
    <lineage>
        <taxon>Eukaryota</taxon>
        <taxon>Viridiplantae</taxon>
        <taxon>Streptophyta</taxon>
        <taxon>Embryophyta</taxon>
        <taxon>Tracheophyta</taxon>
        <taxon>Spermatophyta</taxon>
        <taxon>Magnoliopsida</taxon>
        <taxon>eudicotyledons</taxon>
        <taxon>Gunneridae</taxon>
        <taxon>Pentapetalae</taxon>
        <taxon>rosids</taxon>
        <taxon>Vitales</taxon>
        <taxon>Vitaceae</taxon>
        <taxon>Viteae</taxon>
        <taxon>Vitis</taxon>
    </lineage>
</organism>
<keyword evidence="1" id="KW-0862">Zinc</keyword>
<keyword evidence="5" id="KW-1185">Reference proteome</keyword>
<dbReference type="Gene3D" id="3.30.40.10">
    <property type="entry name" value="Zinc/RING finger domain, C3HC4 (zinc finger)"/>
    <property type="match status" value="1"/>
</dbReference>
<dbReference type="InterPro" id="IPR001841">
    <property type="entry name" value="Znf_RING"/>
</dbReference>
<name>A0ABY9BF94_VITVI</name>
<feature type="domain" description="RING-type" evidence="3">
    <location>
        <begin position="738"/>
        <end position="777"/>
    </location>
</feature>
<dbReference type="SUPFAM" id="SSF57850">
    <property type="entry name" value="RING/U-box"/>
    <property type="match status" value="1"/>
</dbReference>
<dbReference type="InterPro" id="IPR013083">
    <property type="entry name" value="Znf_RING/FYVE/PHD"/>
</dbReference>
<evidence type="ECO:0000313" key="5">
    <source>
        <dbReference type="Proteomes" id="UP001227230"/>
    </source>
</evidence>
<dbReference type="PANTHER" id="PTHR47820">
    <property type="entry name" value="BNAC05G24000D PROTEIN"/>
    <property type="match status" value="1"/>
</dbReference>
<reference evidence="4 5" key="1">
    <citation type="journal article" date="2023" name="Hortic Res">
        <title>The complete reference genome for grapevine (Vitis vinifera L.) genetics and breeding.</title>
        <authorList>
            <person name="Shi X."/>
            <person name="Cao S."/>
            <person name="Wang X."/>
            <person name="Huang S."/>
            <person name="Wang Y."/>
            <person name="Liu Z."/>
            <person name="Liu W."/>
            <person name="Leng X."/>
            <person name="Peng Y."/>
            <person name="Wang N."/>
            <person name="Wang Y."/>
            <person name="Ma Z."/>
            <person name="Xu X."/>
            <person name="Zhang F."/>
            <person name="Xue H."/>
            <person name="Zhong H."/>
            <person name="Wang Y."/>
            <person name="Zhang K."/>
            <person name="Velt A."/>
            <person name="Avia K."/>
            <person name="Holtgrawe D."/>
            <person name="Grimplet J."/>
            <person name="Matus J.T."/>
            <person name="Ware D."/>
            <person name="Wu X."/>
            <person name="Wang H."/>
            <person name="Liu C."/>
            <person name="Fang Y."/>
            <person name="Rustenholz C."/>
            <person name="Cheng Z."/>
            <person name="Xiao H."/>
            <person name="Zhou Y."/>
        </authorList>
    </citation>
    <scope>NUCLEOTIDE SEQUENCE [LARGE SCALE GENOMIC DNA]</scope>
    <source>
        <strain evidence="5">cv. Pinot noir / PN40024</strain>
        <tissue evidence="4">Leaf</tissue>
    </source>
</reference>
<dbReference type="Pfam" id="PF13920">
    <property type="entry name" value="zf-C3HC4_3"/>
    <property type="match status" value="1"/>
</dbReference>
<evidence type="ECO:0000256" key="1">
    <source>
        <dbReference type="PROSITE-ProRule" id="PRU00175"/>
    </source>
</evidence>
<keyword evidence="1" id="KW-0479">Metal-binding</keyword>
<evidence type="ECO:0000313" key="4">
    <source>
        <dbReference type="EMBL" id="WJZ81307.1"/>
    </source>
</evidence>
<protein>
    <recommendedName>
        <fullName evidence="3">RING-type domain-containing protein</fullName>
    </recommendedName>
</protein>
<keyword evidence="1" id="KW-0863">Zinc-finger</keyword>
<dbReference type="CDD" id="cd16647">
    <property type="entry name" value="mRING-HC-C3HC5_NEU1"/>
    <property type="match status" value="1"/>
</dbReference>
<accession>A0ABY9BF94</accession>
<dbReference type="PANTHER" id="PTHR47820:SF3">
    <property type="entry name" value="OS07G0499800 PROTEIN"/>
    <property type="match status" value="1"/>
</dbReference>
<feature type="compositionally biased region" description="Polar residues" evidence="2">
    <location>
        <begin position="417"/>
        <end position="428"/>
    </location>
</feature>
<proteinExistence type="predicted"/>
<feature type="region of interest" description="Disordered" evidence="2">
    <location>
        <begin position="82"/>
        <end position="156"/>
    </location>
</feature>
<feature type="compositionally biased region" description="Low complexity" evidence="2">
    <location>
        <begin position="630"/>
        <end position="666"/>
    </location>
</feature>
<feature type="compositionally biased region" description="Polar residues" evidence="2">
    <location>
        <begin position="230"/>
        <end position="241"/>
    </location>
</feature>
<feature type="compositionally biased region" description="Polar residues" evidence="2">
    <location>
        <begin position="111"/>
        <end position="121"/>
    </location>
</feature>
<feature type="compositionally biased region" description="Polar residues" evidence="2">
    <location>
        <begin position="142"/>
        <end position="156"/>
    </location>
</feature>